<evidence type="ECO:0000256" key="1">
    <source>
        <dbReference type="ARBA" id="ARBA00001971"/>
    </source>
</evidence>
<evidence type="ECO:0000256" key="10">
    <source>
        <dbReference type="SAM" id="Phobius"/>
    </source>
</evidence>
<evidence type="ECO:0000256" key="4">
    <source>
        <dbReference type="ARBA" id="ARBA00022617"/>
    </source>
</evidence>
<dbReference type="InterPro" id="IPR000701">
    <property type="entry name" value="SuccDH_FuR_B_TM-su"/>
</dbReference>
<dbReference type="SUPFAM" id="SSF81343">
    <property type="entry name" value="Fumarate reductase respiratory complex transmembrane subunits"/>
    <property type="match status" value="1"/>
</dbReference>
<dbReference type="AlphaFoldDB" id="S5DL47"/>
<comment type="subcellular location">
    <subcellularLocation>
        <location evidence="2">Membrane</location>
    </subcellularLocation>
</comment>
<keyword evidence="9 10" id="KW-0472">Membrane</keyword>
<dbReference type="InterPro" id="IPR034804">
    <property type="entry name" value="SQR/QFR_C/D"/>
</dbReference>
<keyword evidence="8" id="KW-0408">Iron</keyword>
<dbReference type="NCBIfam" id="TIGR02970">
    <property type="entry name" value="succ_dehyd_cytB"/>
    <property type="match status" value="1"/>
</dbReference>
<evidence type="ECO:0000256" key="5">
    <source>
        <dbReference type="ARBA" id="ARBA00022692"/>
    </source>
</evidence>
<feature type="transmembrane region" description="Helical" evidence="10">
    <location>
        <begin position="102"/>
        <end position="119"/>
    </location>
</feature>
<dbReference type="InterPro" id="IPR014314">
    <property type="entry name" value="Succ_DH_cytb556"/>
</dbReference>
<name>S5DL47_9ACTN</name>
<keyword evidence="4" id="KW-0349">Heme</keyword>
<evidence type="ECO:0000256" key="7">
    <source>
        <dbReference type="ARBA" id="ARBA00022989"/>
    </source>
</evidence>
<evidence type="ECO:0000313" key="11">
    <source>
        <dbReference type="EMBL" id="AGQ19554.1"/>
    </source>
</evidence>
<dbReference type="GO" id="GO:0009055">
    <property type="term" value="F:electron transfer activity"/>
    <property type="evidence" value="ECO:0007669"/>
    <property type="project" value="InterPro"/>
</dbReference>
<keyword evidence="6" id="KW-0479">Metal-binding</keyword>
<dbReference type="GO" id="GO:0046872">
    <property type="term" value="F:metal ion binding"/>
    <property type="evidence" value="ECO:0007669"/>
    <property type="project" value="UniProtKB-KW"/>
</dbReference>
<evidence type="ECO:0000256" key="3">
    <source>
        <dbReference type="ARBA" id="ARBA00007244"/>
    </source>
</evidence>
<dbReference type="EMBL" id="KC811135">
    <property type="protein sequence ID" value="AGQ19554.1"/>
    <property type="molecule type" value="Genomic_DNA"/>
</dbReference>
<evidence type="ECO:0000256" key="2">
    <source>
        <dbReference type="ARBA" id="ARBA00004370"/>
    </source>
</evidence>
<dbReference type="CDD" id="cd03501">
    <property type="entry name" value="SQR_TypeA_SdhC_like"/>
    <property type="match status" value="1"/>
</dbReference>
<dbReference type="PANTHER" id="PTHR41910">
    <property type="entry name" value="SUCCINATE DEHYDROGENASE 2 MEMBRANE SUBUNIT SDHC"/>
    <property type="match status" value="1"/>
</dbReference>
<evidence type="ECO:0000256" key="9">
    <source>
        <dbReference type="ARBA" id="ARBA00023136"/>
    </source>
</evidence>
<keyword evidence="5 10" id="KW-0812">Transmembrane</keyword>
<dbReference type="GO" id="GO:0006099">
    <property type="term" value="P:tricarboxylic acid cycle"/>
    <property type="evidence" value="ECO:0007669"/>
    <property type="project" value="InterPro"/>
</dbReference>
<organism evidence="11">
    <name type="scientific">Candidatus Actinomarina minuta</name>
    <dbReference type="NCBI Taxonomy" id="1389454"/>
    <lineage>
        <taxon>Bacteria</taxon>
        <taxon>Bacillati</taxon>
        <taxon>Actinomycetota</taxon>
        <taxon>Actinomycetes</taxon>
        <taxon>Candidatus Actinomarinidae</taxon>
        <taxon>Candidatus Actinomarinales</taxon>
        <taxon>Candidatus Actinomarineae</taxon>
        <taxon>Candidatus Actinomarinaceae</taxon>
        <taxon>Candidatus Actinomarina</taxon>
    </lineage>
</organism>
<proteinExistence type="inferred from homology"/>
<comment type="similarity">
    <text evidence="3">Belongs to the cytochrome b560 family.</text>
</comment>
<comment type="cofactor">
    <cofactor evidence="1">
        <name>heme</name>
        <dbReference type="ChEBI" id="CHEBI:30413"/>
    </cofactor>
</comment>
<dbReference type="GO" id="GO:0016020">
    <property type="term" value="C:membrane"/>
    <property type="evidence" value="ECO:0007669"/>
    <property type="project" value="UniProtKB-SubCell"/>
</dbReference>
<evidence type="ECO:0000256" key="8">
    <source>
        <dbReference type="ARBA" id="ARBA00023004"/>
    </source>
</evidence>
<reference evidence="11" key="1">
    <citation type="journal article" date="2013" name="Sci. Rep.">
        <title>Metagenomics uncovers a new group of low GC and ultra-small marine Actinobacteria.</title>
        <authorList>
            <person name="Ghai R."/>
            <person name="Mizuno C.M."/>
            <person name="Picazo A."/>
            <person name="Camacho A."/>
            <person name="Rodriguez-Valera F."/>
        </authorList>
    </citation>
    <scope>NUCLEOTIDE SEQUENCE</scope>
</reference>
<protein>
    <submittedName>
        <fullName evidence="11">Succinate dehydrogenase/fumarate reductase, cytochrome b subunit</fullName>
    </submittedName>
</protein>
<feature type="transmembrane region" description="Helical" evidence="10">
    <location>
        <begin position="63"/>
        <end position="81"/>
    </location>
</feature>
<dbReference type="Pfam" id="PF01127">
    <property type="entry name" value="Sdh_cyt"/>
    <property type="match status" value="1"/>
</dbReference>
<dbReference type="Gene3D" id="1.20.1300.10">
    <property type="entry name" value="Fumarate reductase/succinate dehydrogenase, transmembrane subunit"/>
    <property type="match status" value="1"/>
</dbReference>
<dbReference type="InterPro" id="IPR039023">
    <property type="entry name" value="SdhC_prok"/>
</dbReference>
<dbReference type="PANTHER" id="PTHR41910:SF1">
    <property type="entry name" value="SUCCINATE DEHYDROGENASE HYDROPHOBIC MEMBRANE ANCHOR SUBUNIT"/>
    <property type="match status" value="1"/>
</dbReference>
<evidence type="ECO:0000256" key="6">
    <source>
        <dbReference type="ARBA" id="ARBA00022723"/>
    </source>
</evidence>
<sequence length="151" mass="16993">MAYQKIVSTGSVYKGKTGMWLYVFHRVTGVGLFGYLLLHIISTALILLGPEIYEGAEAVYKNFYFRVAEIGLMAAVLGHAINGLRIITVDLWSKGSDYQKQLNFVSLFIFLVIFIPTTYKMTTSYFDLCLEKSSSGTTVVDCIIRPIPDWK</sequence>
<keyword evidence="7 10" id="KW-1133">Transmembrane helix</keyword>
<feature type="transmembrane region" description="Helical" evidence="10">
    <location>
        <begin position="21"/>
        <end position="48"/>
    </location>
</feature>
<accession>S5DL47</accession>